<dbReference type="Pfam" id="PF20040">
    <property type="entry name" value="DUF6442"/>
    <property type="match status" value="1"/>
</dbReference>
<dbReference type="EMBL" id="JAGZSV010000074">
    <property type="protein sequence ID" value="MBS6940852.1"/>
    <property type="molecule type" value="Genomic_DNA"/>
</dbReference>
<keyword evidence="1" id="KW-1133">Transmembrane helix</keyword>
<evidence type="ECO:0000256" key="1">
    <source>
        <dbReference type="SAM" id="Phobius"/>
    </source>
</evidence>
<accession>A0A943UT97</accession>
<feature type="transmembrane region" description="Helical" evidence="1">
    <location>
        <begin position="28"/>
        <end position="49"/>
    </location>
</feature>
<proteinExistence type="predicted"/>
<organism evidence="2 3">
    <name type="scientific">Slackia piriformis</name>
    <dbReference type="NCBI Taxonomy" id="626934"/>
    <lineage>
        <taxon>Bacteria</taxon>
        <taxon>Bacillati</taxon>
        <taxon>Actinomycetota</taxon>
        <taxon>Coriobacteriia</taxon>
        <taxon>Eggerthellales</taxon>
        <taxon>Eggerthellaceae</taxon>
        <taxon>Slackia</taxon>
    </lineage>
</organism>
<dbReference type="Proteomes" id="UP000727506">
    <property type="component" value="Unassembled WGS sequence"/>
</dbReference>
<keyword evidence="1" id="KW-0472">Membrane</keyword>
<reference evidence="2" key="1">
    <citation type="submission" date="2021-02" db="EMBL/GenBank/DDBJ databases">
        <title>Infant gut strain persistence is associated with maternal origin, phylogeny, and functional potential including surface adhesion and iron acquisition.</title>
        <authorList>
            <person name="Lou Y.C."/>
        </authorList>
    </citation>
    <scope>NUCLEOTIDE SEQUENCE</scope>
    <source>
        <strain evidence="2">L2_039_000G1_dasL2_039_000G1_concoct_11</strain>
    </source>
</reference>
<dbReference type="AlphaFoldDB" id="A0A943UT97"/>
<evidence type="ECO:0000313" key="2">
    <source>
        <dbReference type="EMBL" id="MBS6940852.1"/>
    </source>
</evidence>
<keyword evidence="1" id="KW-0812">Transmembrane</keyword>
<feature type="transmembrane region" description="Helical" evidence="1">
    <location>
        <begin position="55"/>
        <end position="72"/>
    </location>
</feature>
<comment type="caution">
    <text evidence="2">The sequence shown here is derived from an EMBL/GenBank/DDBJ whole genome shotgun (WGS) entry which is preliminary data.</text>
</comment>
<sequence length="104" mass="11474">MDKDEILARSRMDNRRWDERERRVTDEAGTWGAVAMAIAVALVFIIRTLSKGGSPYDLLAILFAYLAMANAYKLRKTESKQTLLVTALYGVIAIGCLCAYAVAG</sequence>
<evidence type="ECO:0000313" key="3">
    <source>
        <dbReference type="Proteomes" id="UP000727506"/>
    </source>
</evidence>
<protein>
    <submittedName>
        <fullName evidence="2">Uncharacterized protein</fullName>
    </submittedName>
</protein>
<dbReference type="InterPro" id="IPR045620">
    <property type="entry name" value="DUF6442"/>
</dbReference>
<feature type="transmembrane region" description="Helical" evidence="1">
    <location>
        <begin position="84"/>
        <end position="103"/>
    </location>
</feature>
<name>A0A943UT97_9ACTN</name>
<gene>
    <name evidence="2" type="ORF">KH142_05125</name>
</gene>